<dbReference type="Proteomes" id="UP000748308">
    <property type="component" value="Unassembled WGS sequence"/>
</dbReference>
<proteinExistence type="predicted"/>
<dbReference type="EMBL" id="VGIY01000007">
    <property type="protein sequence ID" value="MBM3316344.1"/>
    <property type="molecule type" value="Genomic_DNA"/>
</dbReference>
<evidence type="ECO:0000313" key="2">
    <source>
        <dbReference type="Proteomes" id="UP000748308"/>
    </source>
</evidence>
<reference evidence="1" key="1">
    <citation type="submission" date="2019-03" db="EMBL/GenBank/DDBJ databases">
        <title>Lake Tanganyika Metagenome-Assembled Genomes (MAGs).</title>
        <authorList>
            <person name="Tran P."/>
        </authorList>
    </citation>
    <scope>NUCLEOTIDE SEQUENCE</scope>
    <source>
        <strain evidence="1">M_DeepCast_400m_m2_100</strain>
    </source>
</reference>
<organism evidence="1 2">
    <name type="scientific">Eiseniibacteriota bacterium</name>
    <dbReference type="NCBI Taxonomy" id="2212470"/>
    <lineage>
        <taxon>Bacteria</taxon>
        <taxon>Candidatus Eiseniibacteriota</taxon>
    </lineage>
</organism>
<dbReference type="AlphaFoldDB" id="A0A937X958"/>
<name>A0A937X958_UNCEI</name>
<comment type="caution">
    <text evidence="1">The sequence shown here is derived from an EMBL/GenBank/DDBJ whole genome shotgun (WGS) entry which is preliminary data.</text>
</comment>
<accession>A0A937X958</accession>
<sequence length="341" mass="37212">MQIACSYFGNRIPRHVGSDMERLRALGFDRVVHTFCENDLRYYRRTMGEIVRISEDCGLEVLLDPWGVAGVFGGEAFSQWLVEDEELAQRGPSRRRLAGACLNHPRLLPLLRQWTEAAAEAGARTLFWDEPHWSHRGPGNPEGEICVCEYCRARLPGLPDVPPEAIASMRAEAVARLLAALAAGALELGMRSSICVLPDGVAEQPALDWNEIARLPGVVEFGTDPYWQAFGISDPAARDRFIDAQASAALEACRSAGVACMLWLQAFRVTAEGEEDLFAGSRRLLAHGPDTAAVWGFEACAHMSAIACERPAVVWRRLLELLRPEGPGAHGASAGRPSCGP</sequence>
<gene>
    <name evidence="1" type="ORF">FJY75_00685</name>
</gene>
<protein>
    <submittedName>
        <fullName evidence="1">Uncharacterized protein</fullName>
    </submittedName>
</protein>
<evidence type="ECO:0000313" key="1">
    <source>
        <dbReference type="EMBL" id="MBM3316344.1"/>
    </source>
</evidence>